<proteinExistence type="predicted"/>
<reference evidence="1 2" key="1">
    <citation type="submission" date="2023-07" db="EMBL/GenBank/DDBJ databases">
        <title>Sequencing the genomes of 1000 actinobacteria strains.</title>
        <authorList>
            <person name="Klenk H.-P."/>
        </authorList>
    </citation>
    <scope>NUCLEOTIDE SEQUENCE [LARGE SCALE GENOMIC DNA]</scope>
    <source>
        <strain evidence="1 2">DSM 44388</strain>
    </source>
</reference>
<keyword evidence="2" id="KW-1185">Reference proteome</keyword>
<evidence type="ECO:0000313" key="2">
    <source>
        <dbReference type="Proteomes" id="UP001235712"/>
    </source>
</evidence>
<evidence type="ECO:0000313" key="1">
    <source>
        <dbReference type="EMBL" id="MDP9830464.1"/>
    </source>
</evidence>
<dbReference type="Proteomes" id="UP001235712">
    <property type="component" value="Unassembled WGS sequence"/>
</dbReference>
<dbReference type="EMBL" id="JAUSQZ010000001">
    <property type="protein sequence ID" value="MDP9830464.1"/>
    <property type="molecule type" value="Genomic_DNA"/>
</dbReference>
<evidence type="ECO:0008006" key="3">
    <source>
        <dbReference type="Google" id="ProtNLM"/>
    </source>
</evidence>
<accession>A0ABT9PCM9</accession>
<organism evidence="1 2">
    <name type="scientific">Kineosporia succinea</name>
    <dbReference type="NCBI Taxonomy" id="84632"/>
    <lineage>
        <taxon>Bacteria</taxon>
        <taxon>Bacillati</taxon>
        <taxon>Actinomycetota</taxon>
        <taxon>Actinomycetes</taxon>
        <taxon>Kineosporiales</taxon>
        <taxon>Kineosporiaceae</taxon>
        <taxon>Kineosporia</taxon>
    </lineage>
</organism>
<comment type="caution">
    <text evidence="1">The sequence shown here is derived from an EMBL/GenBank/DDBJ whole genome shotgun (WGS) entry which is preliminary data.</text>
</comment>
<dbReference type="RefSeq" id="WP_307249534.1">
    <property type="nucleotide sequence ID" value="NZ_JAUSQZ010000001.1"/>
</dbReference>
<protein>
    <recommendedName>
        <fullName evidence="3">Peptidase inhibitor family I36</fullName>
    </recommendedName>
</protein>
<sequence>MSTSTTRHHFSWWFSIVFLTLVAATGTLITGGSPASASTSALGGCSYPYVCLYTSNGTKVGQFKDVTSGWQLFSRRDVTQAKNTRNDDVVYFKHSSGYTSCLENNTEASTYHDGYGPVVGLQINDSSTCYQGSGPPA</sequence>
<gene>
    <name evidence="1" type="ORF">J2S57_006213</name>
</gene>
<name>A0ABT9PCM9_9ACTN</name>